<reference evidence="2" key="1">
    <citation type="journal article" date="2023" name="G3 (Bethesda)">
        <title>Whole genome assemblies of Zophobas morio and Tenebrio molitor.</title>
        <authorList>
            <person name="Kaur S."/>
            <person name="Stinson S.A."/>
            <person name="diCenzo G.C."/>
        </authorList>
    </citation>
    <scope>NUCLEOTIDE SEQUENCE</scope>
    <source>
        <strain evidence="2">QUZm001</strain>
    </source>
</reference>
<gene>
    <name evidence="2" type="ORF">Zmor_028293</name>
</gene>
<dbReference type="EMBL" id="JALNTZ010000009">
    <property type="protein sequence ID" value="KAJ3641820.1"/>
    <property type="molecule type" value="Genomic_DNA"/>
</dbReference>
<dbReference type="Proteomes" id="UP001168821">
    <property type="component" value="Unassembled WGS sequence"/>
</dbReference>
<dbReference type="AlphaFoldDB" id="A0AA38HPR5"/>
<feature type="compositionally biased region" description="Low complexity" evidence="1">
    <location>
        <begin position="1"/>
        <end position="26"/>
    </location>
</feature>
<evidence type="ECO:0000256" key="1">
    <source>
        <dbReference type="SAM" id="MobiDB-lite"/>
    </source>
</evidence>
<feature type="region of interest" description="Disordered" evidence="1">
    <location>
        <begin position="1"/>
        <end position="82"/>
    </location>
</feature>
<protein>
    <submittedName>
        <fullName evidence="2">Uncharacterized protein</fullName>
    </submittedName>
</protein>
<evidence type="ECO:0000313" key="3">
    <source>
        <dbReference type="Proteomes" id="UP001168821"/>
    </source>
</evidence>
<comment type="caution">
    <text evidence="2">The sequence shown here is derived from an EMBL/GenBank/DDBJ whole genome shotgun (WGS) entry which is preliminary data.</text>
</comment>
<feature type="compositionally biased region" description="Low complexity" evidence="1">
    <location>
        <begin position="56"/>
        <end position="67"/>
    </location>
</feature>
<feature type="compositionally biased region" description="Polar residues" evidence="1">
    <location>
        <begin position="27"/>
        <end position="55"/>
    </location>
</feature>
<accession>A0AA38HPR5</accession>
<organism evidence="2 3">
    <name type="scientific">Zophobas morio</name>
    <dbReference type="NCBI Taxonomy" id="2755281"/>
    <lineage>
        <taxon>Eukaryota</taxon>
        <taxon>Metazoa</taxon>
        <taxon>Ecdysozoa</taxon>
        <taxon>Arthropoda</taxon>
        <taxon>Hexapoda</taxon>
        <taxon>Insecta</taxon>
        <taxon>Pterygota</taxon>
        <taxon>Neoptera</taxon>
        <taxon>Endopterygota</taxon>
        <taxon>Coleoptera</taxon>
        <taxon>Polyphaga</taxon>
        <taxon>Cucujiformia</taxon>
        <taxon>Tenebrionidae</taxon>
        <taxon>Zophobas</taxon>
    </lineage>
</organism>
<proteinExistence type="predicted"/>
<name>A0AA38HPR5_9CUCU</name>
<sequence>MPTPNNTPRHSPTSSSPRNLSPSNSSDTISAILGTNPSDTSNSRQTGNYQPNYNRSEISQSESTITINTPSVTSRRENNETPRTINICEDAIDRKERQIFITTVFANPSSRPKIIKENGMTIIKAQIAQDNNNQQIKDLIWL</sequence>
<evidence type="ECO:0000313" key="2">
    <source>
        <dbReference type="EMBL" id="KAJ3641820.1"/>
    </source>
</evidence>
<keyword evidence="3" id="KW-1185">Reference proteome</keyword>